<gene>
    <name evidence="2" type="ORF">NDI79_07715</name>
</gene>
<keyword evidence="1" id="KW-0472">Membrane</keyword>
<keyword evidence="1" id="KW-1133">Transmembrane helix</keyword>
<keyword evidence="1" id="KW-0812">Transmembrane</keyword>
<feature type="transmembrane region" description="Helical" evidence="1">
    <location>
        <begin position="6"/>
        <end position="24"/>
    </location>
</feature>
<evidence type="ECO:0000256" key="1">
    <source>
        <dbReference type="SAM" id="Phobius"/>
    </source>
</evidence>
<comment type="caution">
    <text evidence="2">The sequence shown here is derived from an EMBL/GenBank/DDBJ whole genome shotgun (WGS) entry which is preliminary data.</text>
</comment>
<proteinExistence type="predicted"/>
<evidence type="ECO:0000313" key="3">
    <source>
        <dbReference type="Proteomes" id="UP001254813"/>
    </source>
</evidence>
<reference evidence="2 3" key="1">
    <citation type="submission" date="2022-06" db="EMBL/GenBank/DDBJ databases">
        <title>Halogeometricum sp. a new haloarchaeum isolate from saline soil.</title>
        <authorList>
            <person name="Strakova D."/>
            <person name="Galisteo C."/>
            <person name="Sanchez-Porro C."/>
            <person name="Ventosa A."/>
        </authorList>
    </citation>
    <scope>NUCLEOTIDE SEQUENCE [LARGE SCALE GENOMIC DNA]</scope>
    <source>
        <strain evidence="3">S3BR25-2</strain>
    </source>
</reference>
<dbReference type="RefSeq" id="WP_310927902.1">
    <property type="nucleotide sequence ID" value="NZ_JAMQOQ010000002.1"/>
</dbReference>
<feature type="transmembrane region" description="Helical" evidence="1">
    <location>
        <begin position="71"/>
        <end position="90"/>
    </location>
</feature>
<protein>
    <submittedName>
        <fullName evidence="2">Uncharacterized protein</fullName>
    </submittedName>
</protein>
<keyword evidence="3" id="KW-1185">Reference proteome</keyword>
<dbReference type="Proteomes" id="UP001254813">
    <property type="component" value="Unassembled WGS sequence"/>
</dbReference>
<sequence length="91" mass="9866">MDRVRALVIQYTCVGALYLLAGAWTMGTRGFSLGGALSAFGGLLLVASGAWNLRHGDGKYGLRSLAERDWFFWPQTVAIVLLAVGAVFRFL</sequence>
<evidence type="ECO:0000313" key="2">
    <source>
        <dbReference type="EMBL" id="MDS0294056.1"/>
    </source>
</evidence>
<accession>A0ABU2FZU2</accession>
<dbReference type="EMBL" id="JAMQOQ010000002">
    <property type="protein sequence ID" value="MDS0294056.1"/>
    <property type="molecule type" value="Genomic_DNA"/>
</dbReference>
<name>A0ABU2FZU2_9EURY</name>
<feature type="transmembrane region" description="Helical" evidence="1">
    <location>
        <begin position="31"/>
        <end position="51"/>
    </location>
</feature>
<organism evidence="2 3">
    <name type="scientific">Halogeometricum luteum</name>
    <dbReference type="NCBI Taxonomy" id="2950537"/>
    <lineage>
        <taxon>Archaea</taxon>
        <taxon>Methanobacteriati</taxon>
        <taxon>Methanobacteriota</taxon>
        <taxon>Stenosarchaea group</taxon>
        <taxon>Halobacteria</taxon>
        <taxon>Halobacteriales</taxon>
        <taxon>Haloferacaceae</taxon>
        <taxon>Halogeometricum</taxon>
    </lineage>
</organism>